<comment type="pathway">
    <text evidence="9">Cell wall biogenesis; lipoteichoic acid biosynthesis.</text>
</comment>
<feature type="transmembrane region" description="Helical" evidence="10">
    <location>
        <begin position="195"/>
        <end position="220"/>
    </location>
</feature>
<organism evidence="11 12">
    <name type="scientific">Vagococcus elongatus</name>
    <dbReference type="NCBI Taxonomy" id="180344"/>
    <lineage>
        <taxon>Bacteria</taxon>
        <taxon>Bacillati</taxon>
        <taxon>Bacillota</taxon>
        <taxon>Bacilli</taxon>
        <taxon>Lactobacillales</taxon>
        <taxon>Enterococcaceae</taxon>
        <taxon>Vagococcus</taxon>
    </lineage>
</organism>
<comment type="function">
    <text evidence="9">O-acyltransferase that catalyzes D-alanylation of both teichoic acid and lipoteichoic acid (LTA). D-alanylation of LTA plays an important role in modulating the properties of the cell wall in Gram-positive bacteria, influencing the net charge of the cell wall. Catalyzes D-alanylation from DltC carrier protein.</text>
</comment>
<dbReference type="InterPro" id="IPR024024">
    <property type="entry name" value="DltB"/>
</dbReference>
<dbReference type="AlphaFoldDB" id="A0A430AP04"/>
<protein>
    <recommendedName>
        <fullName evidence="9">Teichoic acid D-alanyltransferase</fullName>
        <ecNumber evidence="9">2.3.1.-</ecNumber>
    </recommendedName>
</protein>
<dbReference type="PANTHER" id="PTHR13285:SF23">
    <property type="entry name" value="TEICHOIC ACID D-ALANYLTRANSFERASE"/>
    <property type="match status" value="1"/>
</dbReference>
<dbReference type="Proteomes" id="UP000287605">
    <property type="component" value="Unassembled WGS sequence"/>
</dbReference>
<dbReference type="GO" id="GO:0070395">
    <property type="term" value="P:lipoteichoic acid biosynthetic process"/>
    <property type="evidence" value="ECO:0007669"/>
    <property type="project" value="UniProtKB-UniRule"/>
</dbReference>
<comment type="caution">
    <text evidence="11">The sequence shown here is derived from an EMBL/GenBank/DDBJ whole genome shotgun (WGS) entry which is preliminary data.</text>
</comment>
<feature type="transmembrane region" description="Helical" evidence="10">
    <location>
        <begin position="317"/>
        <end position="335"/>
    </location>
</feature>
<evidence type="ECO:0000256" key="3">
    <source>
        <dbReference type="ARBA" id="ARBA00022475"/>
    </source>
</evidence>
<comment type="similarity">
    <text evidence="2 9">Belongs to the membrane-bound acyltransferase family.</text>
</comment>
<evidence type="ECO:0000256" key="1">
    <source>
        <dbReference type="ARBA" id="ARBA00004651"/>
    </source>
</evidence>
<evidence type="ECO:0000256" key="2">
    <source>
        <dbReference type="ARBA" id="ARBA00010323"/>
    </source>
</evidence>
<evidence type="ECO:0000256" key="7">
    <source>
        <dbReference type="ARBA" id="ARBA00023136"/>
    </source>
</evidence>
<keyword evidence="8 9" id="KW-0012">Acyltransferase</keyword>
<evidence type="ECO:0000313" key="12">
    <source>
        <dbReference type="Proteomes" id="UP000287605"/>
    </source>
</evidence>
<feature type="transmembrane region" description="Helical" evidence="10">
    <location>
        <begin position="94"/>
        <end position="114"/>
    </location>
</feature>
<dbReference type="PIRSF" id="PIRSF016636">
    <property type="entry name" value="AlgI_DltB"/>
    <property type="match status" value="1"/>
</dbReference>
<evidence type="ECO:0000256" key="10">
    <source>
        <dbReference type="SAM" id="Phobius"/>
    </source>
</evidence>
<evidence type="ECO:0000256" key="5">
    <source>
        <dbReference type="ARBA" id="ARBA00022692"/>
    </source>
</evidence>
<feature type="transmembrane region" description="Helical" evidence="10">
    <location>
        <begin position="18"/>
        <end position="35"/>
    </location>
</feature>
<gene>
    <name evidence="11" type="ORF">CBF29_11035</name>
</gene>
<sequence length="410" mass="48072">MSQWLSAFPFLTPYEKPFYFVILGILLLPSIFASLKGKRLGGYQAFLTLFFLWMSFGGPHRQQGFALIAYVVWQLLIAASYVRYRQTANRGSWFYLSIFLSLLPMILIKVLPLYTETQPLLYFLGYSYLTFKSVQVIMEIRDGLIKELRLRDYIQFLIFFPTISSGPIDRFRRFTAELHQPPSSEKYVELLGKGIHYIIIGCLYKFIIGYVLGSQLLPIIQDKAVNQGFLFLGSLGYMYTYSFYLFFDFAGYSLFAVGVSYLLGHETPINFNKPFISANIKEFWNRWHMSLSFWFRDYVYMRLMFTLIKKKVFKSRIVASNVGYFALFLIMGVWHGLTWYYIVYGLFHASLICLTDAWIRFKKKHKEKIPSNMATKGLSIFLTFHAVCFSLLIFSGYFDTLLKLFFTYNI</sequence>
<comment type="subcellular location">
    <subcellularLocation>
        <location evidence="1">Cell membrane</location>
        <topology evidence="1">Multi-pass membrane protein</topology>
    </subcellularLocation>
</comment>
<evidence type="ECO:0000256" key="9">
    <source>
        <dbReference type="PIRNR" id="PIRNR016636"/>
    </source>
</evidence>
<dbReference type="InterPro" id="IPR051085">
    <property type="entry name" value="MB_O-acyltransferase"/>
</dbReference>
<feature type="transmembrane region" description="Helical" evidence="10">
    <location>
        <begin position="241"/>
        <end position="263"/>
    </location>
</feature>
<reference evidence="11 12" key="1">
    <citation type="submission" date="2017-05" db="EMBL/GenBank/DDBJ databases">
        <title>Vagococcus spp. assemblies.</title>
        <authorList>
            <person name="Gulvik C.A."/>
        </authorList>
    </citation>
    <scope>NUCLEOTIDE SEQUENCE [LARGE SCALE GENOMIC DNA]</scope>
    <source>
        <strain evidence="11 12">CCUG 51432</strain>
    </source>
</reference>
<dbReference type="UniPathway" id="UPA00556"/>
<dbReference type="RefSeq" id="WP_211334286.1">
    <property type="nucleotide sequence ID" value="NZ_NGKA01000019.1"/>
</dbReference>
<dbReference type="PANTHER" id="PTHR13285">
    <property type="entry name" value="ACYLTRANSFERASE"/>
    <property type="match status" value="1"/>
</dbReference>
<dbReference type="NCBIfam" id="TIGR04091">
    <property type="entry name" value="LTA_dltB"/>
    <property type="match status" value="1"/>
</dbReference>
<dbReference type="PIRSF" id="PIRSF500216">
    <property type="entry name" value="DltB"/>
    <property type="match status" value="1"/>
</dbReference>
<name>A0A430AP04_9ENTE</name>
<evidence type="ECO:0000256" key="6">
    <source>
        <dbReference type="ARBA" id="ARBA00022989"/>
    </source>
</evidence>
<feature type="transmembrane region" description="Helical" evidence="10">
    <location>
        <begin position="380"/>
        <end position="398"/>
    </location>
</feature>
<feature type="transmembrane region" description="Helical" evidence="10">
    <location>
        <begin position="341"/>
        <end position="359"/>
    </location>
</feature>
<keyword evidence="6 10" id="KW-1133">Transmembrane helix</keyword>
<keyword evidence="7 9" id="KW-0472">Membrane</keyword>
<accession>A0A430AP04</accession>
<dbReference type="Pfam" id="PF03062">
    <property type="entry name" value="MBOAT"/>
    <property type="match status" value="1"/>
</dbReference>
<evidence type="ECO:0000256" key="4">
    <source>
        <dbReference type="ARBA" id="ARBA00022679"/>
    </source>
</evidence>
<evidence type="ECO:0000313" key="11">
    <source>
        <dbReference type="EMBL" id="RSU09703.1"/>
    </source>
</evidence>
<feature type="transmembrane region" description="Helical" evidence="10">
    <location>
        <begin position="64"/>
        <end position="82"/>
    </location>
</feature>
<keyword evidence="12" id="KW-1185">Reference proteome</keyword>
<dbReference type="GO" id="GO:0005886">
    <property type="term" value="C:plasma membrane"/>
    <property type="evidence" value="ECO:0007669"/>
    <property type="project" value="UniProtKB-SubCell"/>
</dbReference>
<evidence type="ECO:0000256" key="8">
    <source>
        <dbReference type="ARBA" id="ARBA00023315"/>
    </source>
</evidence>
<keyword evidence="5 10" id="KW-0812">Transmembrane</keyword>
<keyword evidence="3 9" id="KW-1003">Cell membrane</keyword>
<keyword evidence="4 9" id="KW-0808">Transferase</keyword>
<dbReference type="EMBL" id="NGKA01000019">
    <property type="protein sequence ID" value="RSU09703.1"/>
    <property type="molecule type" value="Genomic_DNA"/>
</dbReference>
<proteinExistence type="inferred from homology"/>
<dbReference type="GO" id="GO:0016746">
    <property type="term" value="F:acyltransferase activity"/>
    <property type="evidence" value="ECO:0007669"/>
    <property type="project" value="UniProtKB-KW"/>
</dbReference>
<dbReference type="InterPro" id="IPR024194">
    <property type="entry name" value="Ac/AlaTfrase_AlgI/DltB"/>
</dbReference>
<feature type="transmembrane region" description="Helical" evidence="10">
    <location>
        <begin position="40"/>
        <end position="58"/>
    </location>
</feature>
<dbReference type="EC" id="2.3.1.-" evidence="9"/>
<dbReference type="InterPro" id="IPR004299">
    <property type="entry name" value="MBOAT_fam"/>
</dbReference>